<dbReference type="KEGG" id="mbr:MONBRDRAFT_37171"/>
<evidence type="ECO:0000313" key="2">
    <source>
        <dbReference type="Proteomes" id="UP000001357"/>
    </source>
</evidence>
<dbReference type="GeneID" id="5891456"/>
<accession>A9V016</accession>
<dbReference type="EMBL" id="CH991552">
    <property type="protein sequence ID" value="EDQ88933.1"/>
    <property type="molecule type" value="Genomic_DNA"/>
</dbReference>
<organism evidence="1 2">
    <name type="scientific">Monosiga brevicollis</name>
    <name type="common">Choanoflagellate</name>
    <dbReference type="NCBI Taxonomy" id="81824"/>
    <lineage>
        <taxon>Eukaryota</taxon>
        <taxon>Choanoflagellata</taxon>
        <taxon>Craspedida</taxon>
        <taxon>Salpingoecidae</taxon>
        <taxon>Monosiga</taxon>
    </lineage>
</organism>
<sequence length="431" mass="47687">MARSIIARWGHCFVASKVTAECGSSLSHNQGQFPGSLRIVVDDIEVGYAAVISNTFILVPSHVASVNDLANEVVKEQDWSIYLCETIPAPDGQSVPLGQYVCSATGVKFGSGDFVIVQIRSANDHSVVGPIKHFEDLFLFDAPSGTYDYDKLDMENPALPGDSGLLVQKKILLGGVLSSRQDDGSYTKLVMFAMKEALDVLKQSQTVLNSTYDRQESQVDPRDAPLLQTGIFVEGLDEYVALSLADDVKRAIQNLPQDGGRITYEIKPREQAARTVNLTLNKYDRTVFLSILAQKLNRGFLPYDTVDYGGTQCWVKHSMLENVRIYTHVGRMAHEAKHYNFDNNGAQYPHDKALQITGITRAVLLTEATKDDAVVCHHPLLCEYKSHFDDRLKKNGVHTCIRPSHLLLSSGCLNDLHTKLNQIMHGLGDPI</sequence>
<dbReference type="AlphaFoldDB" id="A9V016"/>
<dbReference type="Proteomes" id="UP000001357">
    <property type="component" value="Unassembled WGS sequence"/>
</dbReference>
<protein>
    <submittedName>
        <fullName evidence="1">Uncharacterized protein</fullName>
    </submittedName>
</protein>
<dbReference type="InterPro" id="IPR036069">
    <property type="entry name" value="DUF34/NIF3_sf"/>
</dbReference>
<gene>
    <name evidence="1" type="ORF">MONBRDRAFT_37171</name>
</gene>
<reference evidence="1 2" key="1">
    <citation type="journal article" date="2008" name="Nature">
        <title>The genome of the choanoflagellate Monosiga brevicollis and the origin of metazoans.</title>
        <authorList>
            <consortium name="JGI Sequencing"/>
            <person name="King N."/>
            <person name="Westbrook M.J."/>
            <person name="Young S.L."/>
            <person name="Kuo A."/>
            <person name="Abedin M."/>
            <person name="Chapman J."/>
            <person name="Fairclough S."/>
            <person name="Hellsten U."/>
            <person name="Isogai Y."/>
            <person name="Letunic I."/>
            <person name="Marr M."/>
            <person name="Pincus D."/>
            <person name="Putnam N."/>
            <person name="Rokas A."/>
            <person name="Wright K.J."/>
            <person name="Zuzow R."/>
            <person name="Dirks W."/>
            <person name="Good M."/>
            <person name="Goodstein D."/>
            <person name="Lemons D."/>
            <person name="Li W."/>
            <person name="Lyons J.B."/>
            <person name="Morris A."/>
            <person name="Nichols S."/>
            <person name="Richter D.J."/>
            <person name="Salamov A."/>
            <person name="Bork P."/>
            <person name="Lim W.A."/>
            <person name="Manning G."/>
            <person name="Miller W.T."/>
            <person name="McGinnis W."/>
            <person name="Shapiro H."/>
            <person name="Tjian R."/>
            <person name="Grigoriev I.V."/>
            <person name="Rokhsar D."/>
        </authorList>
    </citation>
    <scope>NUCLEOTIDE SEQUENCE [LARGE SCALE GENOMIC DNA]</scope>
    <source>
        <strain evidence="2">MX1 / ATCC 50154</strain>
    </source>
</reference>
<keyword evidence="2" id="KW-1185">Reference proteome</keyword>
<dbReference type="RefSeq" id="XP_001746038.1">
    <property type="nucleotide sequence ID" value="XM_001745986.1"/>
</dbReference>
<name>A9V016_MONBE</name>
<dbReference type="InParanoid" id="A9V016"/>
<proteinExistence type="predicted"/>
<evidence type="ECO:0000313" key="1">
    <source>
        <dbReference type="EMBL" id="EDQ88933.1"/>
    </source>
</evidence>
<dbReference type="SUPFAM" id="SSF102705">
    <property type="entry name" value="NIF3 (NGG1p interacting factor 3)-like"/>
    <property type="match status" value="1"/>
</dbReference>